<feature type="compositionally biased region" description="Low complexity" evidence="1">
    <location>
        <begin position="1"/>
        <end position="16"/>
    </location>
</feature>
<dbReference type="Proteomes" id="UP000256964">
    <property type="component" value="Unassembled WGS sequence"/>
</dbReference>
<evidence type="ECO:0000256" key="1">
    <source>
        <dbReference type="SAM" id="MobiDB-lite"/>
    </source>
</evidence>
<dbReference type="AlphaFoldDB" id="A0A371DH75"/>
<proteinExistence type="predicted"/>
<keyword evidence="3" id="KW-1185">Reference proteome</keyword>
<organism evidence="2 3">
    <name type="scientific">Lentinus brumalis</name>
    <dbReference type="NCBI Taxonomy" id="2498619"/>
    <lineage>
        <taxon>Eukaryota</taxon>
        <taxon>Fungi</taxon>
        <taxon>Dikarya</taxon>
        <taxon>Basidiomycota</taxon>
        <taxon>Agaricomycotina</taxon>
        <taxon>Agaricomycetes</taxon>
        <taxon>Polyporales</taxon>
        <taxon>Polyporaceae</taxon>
        <taxon>Lentinus</taxon>
    </lineage>
</organism>
<accession>A0A371DH75</accession>
<name>A0A371DH75_9APHY</name>
<dbReference type="STRING" id="139420.A0A371DH75"/>
<dbReference type="OrthoDB" id="2500073at2759"/>
<dbReference type="EMBL" id="KZ857392">
    <property type="protein sequence ID" value="RDX51897.1"/>
    <property type="molecule type" value="Genomic_DNA"/>
</dbReference>
<evidence type="ECO:0000313" key="3">
    <source>
        <dbReference type="Proteomes" id="UP000256964"/>
    </source>
</evidence>
<gene>
    <name evidence="2" type="ORF">OH76DRAFT_1400796</name>
</gene>
<feature type="compositionally biased region" description="Basic and acidic residues" evidence="1">
    <location>
        <begin position="95"/>
        <end position="109"/>
    </location>
</feature>
<protein>
    <submittedName>
        <fullName evidence="2">Uncharacterized protein</fullName>
    </submittedName>
</protein>
<evidence type="ECO:0000313" key="2">
    <source>
        <dbReference type="EMBL" id="RDX51897.1"/>
    </source>
</evidence>
<feature type="region of interest" description="Disordered" evidence="1">
    <location>
        <begin position="1"/>
        <end position="49"/>
    </location>
</feature>
<reference evidence="2 3" key="1">
    <citation type="journal article" date="2018" name="Biotechnol. Biofuels">
        <title>Integrative visual omics of the white-rot fungus Polyporus brumalis exposes the biotechnological potential of its oxidative enzymes for delignifying raw plant biomass.</title>
        <authorList>
            <person name="Miyauchi S."/>
            <person name="Rancon A."/>
            <person name="Drula E."/>
            <person name="Hage H."/>
            <person name="Chaduli D."/>
            <person name="Favel A."/>
            <person name="Grisel S."/>
            <person name="Henrissat B."/>
            <person name="Herpoel-Gimbert I."/>
            <person name="Ruiz-Duenas F.J."/>
            <person name="Chevret D."/>
            <person name="Hainaut M."/>
            <person name="Lin J."/>
            <person name="Wang M."/>
            <person name="Pangilinan J."/>
            <person name="Lipzen A."/>
            <person name="Lesage-Meessen L."/>
            <person name="Navarro D."/>
            <person name="Riley R."/>
            <person name="Grigoriev I.V."/>
            <person name="Zhou S."/>
            <person name="Raouche S."/>
            <person name="Rosso M.N."/>
        </authorList>
    </citation>
    <scope>NUCLEOTIDE SEQUENCE [LARGE SCALE GENOMIC DNA]</scope>
    <source>
        <strain evidence="2 3">BRFM 1820</strain>
    </source>
</reference>
<feature type="region of interest" description="Disordered" evidence="1">
    <location>
        <begin position="62"/>
        <end position="136"/>
    </location>
</feature>
<feature type="compositionally biased region" description="Basic and acidic residues" evidence="1">
    <location>
        <begin position="62"/>
        <end position="73"/>
    </location>
</feature>
<sequence>MSGAQSPVSPAPQQSQTEPNDGYPEQKHAGAVGYGPEYGKGASTGDKITGYKEELKGKLFHKPELVQHGHEMRTGALKNNAMEEDNNPFQTAKESSGDSEKNADAHEEVQAATTAPAGTQKAERQAQGQNDVKHIG</sequence>